<sequence>MTESESNDNEEEWKQEQEKEKREEEEEEEEEEEYENENEKEEEEEEEEYENENEKEEEEEEEVTQPIIRRGGTLLDVRDQTTTSPFIHPLRRGNSLKSKLTLGWRPLPRSPLGVRGFQFARMFGTRTPKGLLFLIGDFQKLHPQPSSLGRIDQTFPEPNDERTERKRLKKRKRRDRREVNGDEGRECEEGENVITRDHANLMPSSSCTDPQSDPT</sequence>
<organism evidence="2 3">
    <name type="scientific">Vespula maculifrons</name>
    <name type="common">Eastern yellow jacket</name>
    <name type="synonym">Wasp</name>
    <dbReference type="NCBI Taxonomy" id="7453"/>
    <lineage>
        <taxon>Eukaryota</taxon>
        <taxon>Metazoa</taxon>
        <taxon>Ecdysozoa</taxon>
        <taxon>Arthropoda</taxon>
        <taxon>Hexapoda</taxon>
        <taxon>Insecta</taxon>
        <taxon>Pterygota</taxon>
        <taxon>Neoptera</taxon>
        <taxon>Endopterygota</taxon>
        <taxon>Hymenoptera</taxon>
        <taxon>Apocrita</taxon>
        <taxon>Aculeata</taxon>
        <taxon>Vespoidea</taxon>
        <taxon>Vespidae</taxon>
        <taxon>Vespinae</taxon>
        <taxon>Vespula</taxon>
    </lineage>
</organism>
<dbReference type="AlphaFoldDB" id="A0ABD2CJ62"/>
<name>A0ABD2CJ62_VESMC</name>
<protein>
    <submittedName>
        <fullName evidence="2">Uncharacterized protein</fullName>
    </submittedName>
</protein>
<feature type="compositionally biased region" description="Basic and acidic residues" evidence="1">
    <location>
        <begin position="12"/>
        <end position="22"/>
    </location>
</feature>
<feature type="compositionally biased region" description="Acidic residues" evidence="1">
    <location>
        <begin position="23"/>
        <end position="63"/>
    </location>
</feature>
<evidence type="ECO:0000256" key="1">
    <source>
        <dbReference type="SAM" id="MobiDB-lite"/>
    </source>
</evidence>
<dbReference type="EMBL" id="JAYRBN010000046">
    <property type="protein sequence ID" value="KAL2745136.1"/>
    <property type="molecule type" value="Genomic_DNA"/>
</dbReference>
<dbReference type="Proteomes" id="UP001607303">
    <property type="component" value="Unassembled WGS sequence"/>
</dbReference>
<feature type="compositionally biased region" description="Basic residues" evidence="1">
    <location>
        <begin position="165"/>
        <end position="175"/>
    </location>
</feature>
<evidence type="ECO:0000313" key="2">
    <source>
        <dbReference type="EMBL" id="KAL2745136.1"/>
    </source>
</evidence>
<gene>
    <name evidence="2" type="ORF">V1477_006553</name>
</gene>
<accession>A0ABD2CJ62</accession>
<feature type="region of interest" description="Disordered" evidence="1">
    <location>
        <begin position="144"/>
        <end position="215"/>
    </location>
</feature>
<keyword evidence="3" id="KW-1185">Reference proteome</keyword>
<reference evidence="2 3" key="1">
    <citation type="journal article" date="2024" name="Ann. Entomol. Soc. Am.">
        <title>Genomic analyses of the southern and eastern yellowjacket wasps (Hymenoptera: Vespidae) reveal evolutionary signatures of social life.</title>
        <authorList>
            <person name="Catto M.A."/>
            <person name="Caine P.B."/>
            <person name="Orr S.E."/>
            <person name="Hunt B.G."/>
            <person name="Goodisman M.A.D."/>
        </authorList>
    </citation>
    <scope>NUCLEOTIDE SEQUENCE [LARGE SCALE GENOMIC DNA]</scope>
    <source>
        <strain evidence="2">232</strain>
        <tissue evidence="2">Head and thorax</tissue>
    </source>
</reference>
<feature type="region of interest" description="Disordered" evidence="1">
    <location>
        <begin position="1"/>
        <end position="75"/>
    </location>
</feature>
<feature type="compositionally biased region" description="Acidic residues" evidence="1">
    <location>
        <begin position="1"/>
        <end position="11"/>
    </location>
</feature>
<proteinExistence type="predicted"/>
<comment type="caution">
    <text evidence="2">The sequence shown here is derived from an EMBL/GenBank/DDBJ whole genome shotgun (WGS) entry which is preliminary data.</text>
</comment>
<feature type="compositionally biased region" description="Polar residues" evidence="1">
    <location>
        <begin position="202"/>
        <end position="215"/>
    </location>
</feature>
<evidence type="ECO:0000313" key="3">
    <source>
        <dbReference type="Proteomes" id="UP001607303"/>
    </source>
</evidence>